<dbReference type="Pfam" id="PF12698">
    <property type="entry name" value="ABC2_membrane_3"/>
    <property type="match status" value="2"/>
</dbReference>
<keyword evidence="4 9" id="KW-0812">Transmembrane</keyword>
<dbReference type="InterPro" id="IPR013525">
    <property type="entry name" value="ABC2_TM"/>
</dbReference>
<protein>
    <submittedName>
        <fullName evidence="11">ATP-binding cassette, sub-family A (ABC1), member 4b</fullName>
    </submittedName>
</protein>
<dbReference type="FunFam" id="3.40.50.300:FF:000264">
    <property type="entry name" value="ATP-binding cassette, sub-family A (ABC1), member 1"/>
    <property type="match status" value="1"/>
</dbReference>
<feature type="transmembrane region" description="Helical" evidence="9">
    <location>
        <begin position="656"/>
        <end position="676"/>
    </location>
</feature>
<dbReference type="InterPro" id="IPR026082">
    <property type="entry name" value="ABCA"/>
</dbReference>
<evidence type="ECO:0000256" key="2">
    <source>
        <dbReference type="ARBA" id="ARBA00008869"/>
    </source>
</evidence>
<evidence type="ECO:0000313" key="12">
    <source>
        <dbReference type="Proteomes" id="UP000694701"/>
    </source>
</evidence>
<evidence type="ECO:0000256" key="6">
    <source>
        <dbReference type="ARBA" id="ARBA00022840"/>
    </source>
</evidence>
<organism evidence="11 12">
    <name type="scientific">Cyprinus carpio</name>
    <name type="common">Common carp</name>
    <dbReference type="NCBI Taxonomy" id="7962"/>
    <lineage>
        <taxon>Eukaryota</taxon>
        <taxon>Metazoa</taxon>
        <taxon>Chordata</taxon>
        <taxon>Craniata</taxon>
        <taxon>Vertebrata</taxon>
        <taxon>Euteleostomi</taxon>
        <taxon>Actinopterygii</taxon>
        <taxon>Neopterygii</taxon>
        <taxon>Teleostei</taxon>
        <taxon>Ostariophysi</taxon>
        <taxon>Cypriniformes</taxon>
        <taxon>Cyprinidae</taxon>
        <taxon>Cyprininae</taxon>
        <taxon>Cyprinus</taxon>
    </lineage>
</organism>
<dbReference type="PROSITE" id="PS00211">
    <property type="entry name" value="ABC_TRANSPORTER_1"/>
    <property type="match status" value="1"/>
</dbReference>
<dbReference type="PANTHER" id="PTHR19229:SF190">
    <property type="entry name" value="RETINAL-SPECIFIC PHOSPHOLIPID-TRANSPORTING ATPASE ABCA4"/>
    <property type="match status" value="1"/>
</dbReference>
<dbReference type="SMART" id="SM00382">
    <property type="entry name" value="AAA"/>
    <property type="match status" value="2"/>
</dbReference>
<name>A0A8C2DV34_CYPCA</name>
<keyword evidence="6" id="KW-0067">ATP-binding</keyword>
<dbReference type="InterPro" id="IPR017871">
    <property type="entry name" value="ABC_transporter-like_CS"/>
</dbReference>
<feature type="transmembrane region" description="Helical" evidence="9">
    <location>
        <begin position="1620"/>
        <end position="1642"/>
    </location>
</feature>
<keyword evidence="8 9" id="KW-0472">Membrane</keyword>
<dbReference type="Pfam" id="PF23321">
    <property type="entry name" value="R1_ABCA1"/>
    <property type="match status" value="1"/>
</dbReference>
<feature type="transmembrane region" description="Helical" evidence="9">
    <location>
        <begin position="20"/>
        <end position="43"/>
    </location>
</feature>
<dbReference type="Gene3D" id="3.40.50.300">
    <property type="entry name" value="P-loop containing nucleotide triphosphate hydrolases"/>
    <property type="match status" value="2"/>
</dbReference>
<evidence type="ECO:0000256" key="5">
    <source>
        <dbReference type="ARBA" id="ARBA00022741"/>
    </source>
</evidence>
<dbReference type="CDD" id="cd03263">
    <property type="entry name" value="ABC_subfamily_A"/>
    <property type="match status" value="2"/>
</dbReference>
<dbReference type="InterPro" id="IPR056264">
    <property type="entry name" value="R2_ABCA1-4-like"/>
</dbReference>
<sequence>TKQMLVPIEILWKSMGTINSFILIRFLVEILWPVFLFIGLVWLRRANPLYRQHECHFPSKAMPSTGILPWIQGIFCNANNPCFRHQTRGESPGVVSNYHNSILARFYQDSQELLFNDTEFHQLGRLWHEATVLSNFMETLRTNPALVAGKGLKVEHILKDDEGLTSFLLRDAGLSEAVVYDLTNAQVRMEQFAYGVPDLTLKEIACSQALLERFLIFPSRGGLYGVHNAMCALSQQRLQKIEDVLYANIDFFKLLRLLPMVLDSHTAGIDLQFWGRVLSALSDKLQELAERPSSQDLMRVMYSIFQSGGPSSFSHLMSTMSDLFCGYPESEITRVFSFNWYEDNNYKAFLGINSSRGHDSYTYDKTATPFCNALMQNLESNPVTKIMWNSVKPLVMGKILFTPDSPAVRKIIKSANITFEELERLQKMGKVWEEVGPQLWEFFQNSVQMNMIRDTLRNPTVMDFLDRRLKETQFSTKDILNFLHNGPKQDRFMNMTNFDWRNVFSLADKAIRMFNRYSECISLDKFVGHMDENLMTHQALHLLGENKFWASLVFMDMYPWTTELPRHVKFKIRMDIDAVERTNKIKDRYWDPGPRADPVQDHRYIWGGFAYLQDMIEHGILRLHTGHDWPLGVYLQQMPYPCYVDDMFMLTLNRCFPIFMVLAWIYSVSMIVKSIVLEKEMRLKETLKAMGVSNGVIWYTWFIDSFLMMATSTALLTAIIMVGKVLNYSDPIILFLFLLTFTVATIMQCFLMSVFFNKANLAAACSGIIYFTLYLPHIFCFAWQDRITKEMKLAVSFLSPVAFGFGTEYLSRYEEQGLGLQWDNIRTRPLEGDEYSFFTSIHMMLLVAVIYAFLAWYLDNVFPGQYGIGRPFYFPLQPSYWLKPMPQPSQVPDSGNPFFEPEPEGLIIGVSVQDLVKVYSKNSRPAVDCLNMNFYEGQITSFLGHNGAGKTTTLSILTGLFPPTSGTAYIYGKDIRTEMDAIQQSLGMCPQYNILFNHLTVEEHILFYSLLKGRDRKEAMQEAENMLEDLGLPHKRNEEAQNLSGGMQRKLSVAMAFVGGSKVVILDEPTSGVDPYSRRSIWDLLLKYRTGRTVILSTHHMDEADLLSDRVAIISKGKLHCSGSPLFLKNCFGVGFYLTLVRRMKDQRKKECSCTCSTCTRYKEESHALQPERILDGNVESITTLIHHHVPEAKLIEMIGQEMTYLLPNKGFKYRAYASLFRELEETLGDMGLSSFGISDTSLEEIFLKVTADGEAANSSVTPGEYPHITHTYNANGVNPLESDNNAGRASRQVKGFSLVLKQFHALLVKRFHHAARSHKDFLAQIVLPASFVLIALVFTMIVPPFGEFPSLTLTPWMYGPQFTFISNEQPSHPKMRHFIQTLLKEPGMGTRCMANQPLESLFTCLNTTSDWEVPPVSPEVENILLSPEWDTRNPSTSCECSTDTKLTMLPVCPAGAGGLPPRQRKEPTGDILLDMTNKNISDYLVKTYPKLIKTRYGGLSVGGHLPILDVDPEEIRALFSQLGRMMNISGGPYSKSVMNELGTFLHYMESEYNVKVWYNNKGWHAMVSFMNVANNAILRAYLPPHANPSEYGITAINHPLNLTKEQLSEVTVLTTSVDAVVAICVIFAMSFIPASFILYLIQERVTKAKHLQFVSGVSPLVYWVANFFWDMMNYSVSTAMVVGIFVGFDKKCYTSPTNLPALVALLCLYGWSVTPMMYPMSYMFNVPSTAYVSLSCINLFIGINSSAITFILELFENNRSLLMFNEVLKKVLLVFPHFCLGRGLIDMAMNQAVTDVYARFGEEFSMDPFRWNFVGKNLFCMAVEGFVYFIFNLLIQYHFFLDYCPVKDEDEDVAQERERIYKGGNKNDILLIRDLSKVSDQTKGTSKRPAVNKICVGVPAGECFGLLGVNVAGKTTTFKMLTGDTDVTSGEASVAGDSILTNIMDVHQSMGYCPQFDAIDELLTGRELLYLYVAEWGVQKLGLSEYAGNCAGTYSGGNKRKLSTAIAMIGCPPLVLLDEPTTGMDPHSRRFLWTAILSIIRDGRAVVLTSHSMEECEALCTRLAIMVNGTFKCLGTIQHLKYKFGGGYVVTMKIKAEKAGMPPDLIPAESFMESSFPGCIQREKHYNTLQYEITAASLARVFQLVLTNKERLNIEDYSVSQTTLDQVTSSSSHNQLRCVKLQATNLLHFNPYQLLF</sequence>
<dbReference type="GO" id="GO:0140359">
    <property type="term" value="F:ABC-type transporter activity"/>
    <property type="evidence" value="ECO:0007669"/>
    <property type="project" value="InterPro"/>
</dbReference>
<dbReference type="SUPFAM" id="SSF52540">
    <property type="entry name" value="P-loop containing nucleoside triphosphate hydrolases"/>
    <property type="match status" value="2"/>
</dbReference>
<dbReference type="PROSITE" id="PS50893">
    <property type="entry name" value="ABC_TRANSPORTER_2"/>
    <property type="match status" value="2"/>
</dbReference>
<dbReference type="PANTHER" id="PTHR19229">
    <property type="entry name" value="ATP-BINDING CASSETTE TRANSPORTER SUBFAMILY A ABCA"/>
    <property type="match status" value="1"/>
</dbReference>
<dbReference type="FunFam" id="3.40.50.300:FF:000335">
    <property type="entry name" value="ATP binding cassette subfamily A member 5"/>
    <property type="match status" value="1"/>
</dbReference>
<feature type="transmembrane region" description="Helical" evidence="9">
    <location>
        <begin position="1819"/>
        <end position="1841"/>
    </location>
</feature>
<dbReference type="GO" id="GO:0016020">
    <property type="term" value="C:membrane"/>
    <property type="evidence" value="ECO:0007669"/>
    <property type="project" value="UniProtKB-SubCell"/>
</dbReference>
<dbReference type="InterPro" id="IPR027417">
    <property type="entry name" value="P-loop_NTPase"/>
</dbReference>
<dbReference type="Proteomes" id="UP000694701">
    <property type="component" value="Unplaced"/>
</dbReference>
<feature type="transmembrane region" description="Helical" evidence="9">
    <location>
        <begin position="732"/>
        <end position="755"/>
    </location>
</feature>
<feature type="domain" description="ABC transporter" evidence="10">
    <location>
        <begin position="1871"/>
        <end position="2094"/>
    </location>
</feature>
<evidence type="ECO:0000256" key="8">
    <source>
        <dbReference type="ARBA" id="ARBA00023136"/>
    </source>
</evidence>
<keyword evidence="7 9" id="KW-1133">Transmembrane helix</keyword>
<evidence type="ECO:0000256" key="4">
    <source>
        <dbReference type="ARBA" id="ARBA00022692"/>
    </source>
</evidence>
<dbReference type="GO" id="GO:0005524">
    <property type="term" value="F:ATP binding"/>
    <property type="evidence" value="ECO:0007669"/>
    <property type="project" value="UniProtKB-KW"/>
</dbReference>
<proteinExistence type="inferred from homology"/>
<keyword evidence="5" id="KW-0547">Nucleotide-binding</keyword>
<evidence type="ECO:0000256" key="1">
    <source>
        <dbReference type="ARBA" id="ARBA00004141"/>
    </source>
</evidence>
<dbReference type="InterPro" id="IPR003439">
    <property type="entry name" value="ABC_transporter-like_ATP-bd"/>
</dbReference>
<comment type="similarity">
    <text evidence="2">Belongs to the ABC transporter superfamily. ABCA family.</text>
</comment>
<feature type="transmembrane region" description="Helical" evidence="9">
    <location>
        <begin position="696"/>
        <end position="720"/>
    </location>
</feature>
<evidence type="ECO:0000256" key="7">
    <source>
        <dbReference type="ARBA" id="ARBA00022989"/>
    </source>
</evidence>
<dbReference type="GO" id="GO:0005319">
    <property type="term" value="F:lipid transporter activity"/>
    <property type="evidence" value="ECO:0007669"/>
    <property type="project" value="TreeGrafter"/>
</dbReference>
<evidence type="ECO:0000256" key="3">
    <source>
        <dbReference type="ARBA" id="ARBA00022448"/>
    </source>
</evidence>
<feature type="transmembrane region" description="Helical" evidence="9">
    <location>
        <begin position="1701"/>
        <end position="1719"/>
    </location>
</feature>
<evidence type="ECO:0000313" key="11">
    <source>
        <dbReference type="Ensembl" id="ENSCCRP00020028774.1"/>
    </source>
</evidence>
<dbReference type="Ensembl" id="ENSCCRT00020031534.1">
    <property type="protein sequence ID" value="ENSCCRP00020028774.1"/>
    <property type="gene ID" value="ENSCCRG00020011431.1"/>
</dbReference>
<dbReference type="Pfam" id="PF00005">
    <property type="entry name" value="ABC_tran"/>
    <property type="match status" value="2"/>
</dbReference>
<feature type="transmembrane region" description="Helical" evidence="9">
    <location>
        <begin position="835"/>
        <end position="858"/>
    </location>
</feature>
<evidence type="ECO:0000259" key="10">
    <source>
        <dbReference type="PROSITE" id="PS50893"/>
    </source>
</evidence>
<dbReference type="GO" id="GO:0016887">
    <property type="term" value="F:ATP hydrolysis activity"/>
    <property type="evidence" value="ECO:0007669"/>
    <property type="project" value="InterPro"/>
</dbReference>
<feature type="transmembrane region" description="Helical" evidence="9">
    <location>
        <begin position="761"/>
        <end position="783"/>
    </location>
</feature>
<reference evidence="11" key="1">
    <citation type="submission" date="2025-08" db="UniProtKB">
        <authorList>
            <consortium name="Ensembl"/>
        </authorList>
    </citation>
    <scope>IDENTIFICATION</scope>
</reference>
<feature type="transmembrane region" description="Helical" evidence="9">
    <location>
        <begin position="1322"/>
        <end position="1343"/>
    </location>
</feature>
<accession>A0A8C2DV34</accession>
<dbReference type="InterPro" id="IPR003593">
    <property type="entry name" value="AAA+_ATPase"/>
</dbReference>
<keyword evidence="3" id="KW-0813">Transport</keyword>
<comment type="subcellular location">
    <subcellularLocation>
        <location evidence="1">Membrane</location>
        <topology evidence="1">Multi-pass membrane protein</topology>
    </subcellularLocation>
</comment>
<evidence type="ECO:0000256" key="9">
    <source>
        <dbReference type="SAM" id="Phobius"/>
    </source>
</evidence>
<feature type="domain" description="ABC transporter" evidence="10">
    <location>
        <begin position="910"/>
        <end position="1141"/>
    </location>
</feature>
<feature type="transmembrane region" description="Helical" evidence="9">
    <location>
        <begin position="1731"/>
        <end position="1756"/>
    </location>
</feature>